<dbReference type="EMBL" id="LT841305">
    <property type="protein sequence ID" value="SMH65146.1"/>
    <property type="molecule type" value="Genomic_DNA"/>
</dbReference>
<proteinExistence type="predicted"/>
<organism evidence="1 2">
    <name type="scientific">Acidithiobacillus ferrivorans</name>
    <dbReference type="NCBI Taxonomy" id="160808"/>
    <lineage>
        <taxon>Bacteria</taxon>
        <taxon>Pseudomonadati</taxon>
        <taxon>Pseudomonadota</taxon>
        <taxon>Acidithiobacillia</taxon>
        <taxon>Acidithiobacillales</taxon>
        <taxon>Acidithiobacillaceae</taxon>
        <taxon>Acidithiobacillus</taxon>
    </lineage>
</organism>
<keyword evidence="2" id="KW-1185">Reference proteome</keyword>
<evidence type="ECO:0000313" key="1">
    <source>
        <dbReference type="EMBL" id="SMH65146.1"/>
    </source>
</evidence>
<protein>
    <submittedName>
        <fullName evidence="1">Uncharacterized protein</fullName>
    </submittedName>
</protein>
<name>A0ABY1MMY3_9PROT</name>
<gene>
    <name evidence="1" type="ORF">AFERRI_11181</name>
</gene>
<evidence type="ECO:0000313" key="2">
    <source>
        <dbReference type="Proteomes" id="UP000193925"/>
    </source>
</evidence>
<accession>A0ABY1MMY3</accession>
<dbReference type="Proteomes" id="UP000193925">
    <property type="component" value="Chromosome AFERRI"/>
</dbReference>
<sequence>MAKYKRGTAEGRRDNGAFYIAVPADRDDEPVREFASFTALRTAGIARIHRAAGQCAPCQERFWT</sequence>
<reference evidence="1 2" key="1">
    <citation type="submission" date="2017-03" db="EMBL/GenBank/DDBJ databases">
        <authorList>
            <person name="Regsiter A."/>
            <person name="William W."/>
        </authorList>
    </citation>
    <scope>NUCLEOTIDE SEQUENCE [LARGE SCALE GENOMIC DNA]</scope>
    <source>
        <strain evidence="1">PRJEB5721</strain>
    </source>
</reference>